<feature type="transmembrane region" description="Helical" evidence="11">
    <location>
        <begin position="12"/>
        <end position="32"/>
    </location>
</feature>
<comment type="subcellular location">
    <subcellularLocation>
        <location evidence="1">Endoplasmic reticulum membrane</location>
        <topology evidence="1">Single-pass type II membrane protein</topology>
    </subcellularLocation>
</comment>
<comment type="similarity">
    <text evidence="2 9">Belongs to the SPCS3 family.</text>
</comment>
<keyword evidence="6 11" id="KW-1133">Transmembrane helix</keyword>
<dbReference type="GO" id="GO:0005787">
    <property type="term" value="C:signal peptidase complex"/>
    <property type="evidence" value="ECO:0007669"/>
    <property type="project" value="UniProtKB-UniRule"/>
</dbReference>
<accession>A0A6J3M3E9</accession>
<keyword evidence="4 9" id="KW-0256">Endoplasmic reticulum</keyword>
<dbReference type="InterPro" id="IPR007653">
    <property type="entry name" value="SPC3"/>
</dbReference>
<evidence type="ECO:0000256" key="6">
    <source>
        <dbReference type="ARBA" id="ARBA00022989"/>
    </source>
</evidence>
<dbReference type="GeneID" id="54359163"/>
<gene>
    <name evidence="13" type="ORF">K489DRAFT_318968</name>
</gene>
<dbReference type="PANTHER" id="PTHR12804:SF0">
    <property type="entry name" value="SIGNAL PEPTIDASE COMPLEX SUBUNIT 3"/>
    <property type="match status" value="1"/>
</dbReference>
<feature type="region of interest" description="Disordered" evidence="10">
    <location>
        <begin position="124"/>
        <end position="153"/>
    </location>
</feature>
<keyword evidence="12" id="KW-1185">Reference proteome</keyword>
<name>A0A6J3M3E9_9PEZI</name>
<dbReference type="Pfam" id="PF04573">
    <property type="entry name" value="SPC22"/>
    <property type="match status" value="2"/>
</dbReference>
<evidence type="ECO:0000256" key="10">
    <source>
        <dbReference type="SAM" id="MobiDB-lite"/>
    </source>
</evidence>
<dbReference type="RefSeq" id="XP_033459587.1">
    <property type="nucleotide sequence ID" value="XM_033601363.1"/>
</dbReference>
<protein>
    <recommendedName>
        <fullName evidence="9">Signal peptidase subunit 3</fullName>
    </recommendedName>
</protein>
<keyword evidence="5" id="KW-0735">Signal-anchor</keyword>
<dbReference type="GO" id="GO:0045047">
    <property type="term" value="P:protein targeting to ER"/>
    <property type="evidence" value="ECO:0007669"/>
    <property type="project" value="TreeGrafter"/>
</dbReference>
<proteinExistence type="inferred from homology"/>
<keyword evidence="3 11" id="KW-0812">Transmembrane</keyword>
<comment type="function">
    <text evidence="8">Essential component of the signal peptidase complex (SPC) which catalyzes the cleavage of N-terminal signal sequences from nascent proteins as they are translocated into the lumen of the endoplasmic reticulum. Essential for the SPC catalytic activity, possibly by stabilizing and positioning the active center of the complex close to the lumenal surface. Essential for viability.</text>
</comment>
<evidence type="ECO:0000313" key="13">
    <source>
        <dbReference type="RefSeq" id="XP_033459587.1"/>
    </source>
</evidence>
<dbReference type="Proteomes" id="UP000504637">
    <property type="component" value="Unplaced"/>
</dbReference>
<keyword evidence="7 9" id="KW-0472">Membrane</keyword>
<reference evidence="13" key="3">
    <citation type="submission" date="2025-08" db="UniProtKB">
        <authorList>
            <consortium name="RefSeq"/>
        </authorList>
    </citation>
    <scope>IDENTIFICATION</scope>
    <source>
        <strain evidence="13">CBS 342.82</strain>
    </source>
</reference>
<evidence type="ECO:0000313" key="12">
    <source>
        <dbReference type="Proteomes" id="UP000504637"/>
    </source>
</evidence>
<dbReference type="OrthoDB" id="10261524at2759"/>
<reference evidence="13" key="1">
    <citation type="submission" date="2020-01" db="EMBL/GenBank/DDBJ databases">
        <authorList>
            <consortium name="DOE Joint Genome Institute"/>
            <person name="Haridas S."/>
            <person name="Albert R."/>
            <person name="Binder M."/>
            <person name="Bloem J."/>
            <person name="Labutti K."/>
            <person name="Salamov A."/>
            <person name="Andreopoulos B."/>
            <person name="Baker S.E."/>
            <person name="Barry K."/>
            <person name="Bills G."/>
            <person name="Bluhm B.H."/>
            <person name="Cannon C."/>
            <person name="Castanera R."/>
            <person name="Culley D.E."/>
            <person name="Daum C."/>
            <person name="Ezra D."/>
            <person name="Gonzalez J.B."/>
            <person name="Henrissat B."/>
            <person name="Kuo A."/>
            <person name="Liang C."/>
            <person name="Lipzen A."/>
            <person name="Lutzoni F."/>
            <person name="Magnuson J."/>
            <person name="Mondo S."/>
            <person name="Nolan M."/>
            <person name="Ohm R."/>
            <person name="Pangilinan J."/>
            <person name="Park H.-J."/>
            <person name="Ramirez L."/>
            <person name="Alfaro M."/>
            <person name="Sun H."/>
            <person name="Tritt A."/>
            <person name="Yoshinaga Y."/>
            <person name="Zwiers L.-H."/>
            <person name="Turgeon B.G."/>
            <person name="Goodwin S.B."/>
            <person name="Spatafora J.W."/>
            <person name="Crous P.W."/>
            <person name="Grigoriev I.V."/>
        </authorList>
    </citation>
    <scope>NUCLEOTIDE SEQUENCE</scope>
    <source>
        <strain evidence="13">CBS 342.82</strain>
    </source>
</reference>
<evidence type="ECO:0000256" key="5">
    <source>
        <dbReference type="ARBA" id="ARBA00022968"/>
    </source>
</evidence>
<organism evidence="13">
    <name type="scientific">Dissoconium aciculare CBS 342.82</name>
    <dbReference type="NCBI Taxonomy" id="1314786"/>
    <lineage>
        <taxon>Eukaryota</taxon>
        <taxon>Fungi</taxon>
        <taxon>Dikarya</taxon>
        <taxon>Ascomycota</taxon>
        <taxon>Pezizomycotina</taxon>
        <taxon>Dothideomycetes</taxon>
        <taxon>Dothideomycetidae</taxon>
        <taxon>Mycosphaerellales</taxon>
        <taxon>Dissoconiaceae</taxon>
        <taxon>Dissoconium</taxon>
    </lineage>
</organism>
<reference evidence="13" key="2">
    <citation type="submission" date="2020-04" db="EMBL/GenBank/DDBJ databases">
        <authorList>
            <consortium name="NCBI Genome Project"/>
        </authorList>
    </citation>
    <scope>NUCLEOTIDE SEQUENCE</scope>
    <source>
        <strain evidence="13">CBS 342.82</strain>
    </source>
</reference>
<evidence type="ECO:0000256" key="1">
    <source>
        <dbReference type="ARBA" id="ARBA00004648"/>
    </source>
</evidence>
<evidence type="ECO:0000256" key="8">
    <source>
        <dbReference type="ARBA" id="ARBA00045670"/>
    </source>
</evidence>
<feature type="compositionally biased region" description="Basic residues" evidence="10">
    <location>
        <begin position="130"/>
        <end position="151"/>
    </location>
</feature>
<dbReference type="PANTHER" id="PTHR12804">
    <property type="entry name" value="MICROSOMAL SIGNAL PEPTIDASE 23 KD SUBUNIT SPC22/23"/>
    <property type="match status" value="1"/>
</dbReference>
<dbReference type="GO" id="GO:0006465">
    <property type="term" value="P:signal peptide processing"/>
    <property type="evidence" value="ECO:0007669"/>
    <property type="project" value="UniProtKB-UniRule"/>
</dbReference>
<evidence type="ECO:0000256" key="4">
    <source>
        <dbReference type="ARBA" id="ARBA00022824"/>
    </source>
</evidence>
<evidence type="ECO:0000256" key="3">
    <source>
        <dbReference type="ARBA" id="ARBA00022692"/>
    </source>
</evidence>
<evidence type="ECO:0000256" key="11">
    <source>
        <dbReference type="SAM" id="Phobius"/>
    </source>
</evidence>
<evidence type="ECO:0000256" key="2">
    <source>
        <dbReference type="ARBA" id="ARBA00009289"/>
    </source>
</evidence>
<evidence type="ECO:0000256" key="9">
    <source>
        <dbReference type="PIRNR" id="PIRNR016089"/>
    </source>
</evidence>
<sequence>MHNTFTRIQNVFGFFTSVAFTVAAVIAVSVLLCPQSPSAKLELQNVRVVKGRPHYYSTKREEYAHVTFDLDADLSTLFNWNTKQIFLYITATYPSASPSTIPPSEAVIWDAIIPADDAPSHPNTYVHPDRKAKKPAAGSKNKKRAAKKVKGKPYPAGTKPGILRLASQKPKYQITDVSGKIASRGNATLTLHWNIQPYVGVLTWSSHSPITKALAWRWKALEGGQSEVFEFPPLLSAENVKKEDLKTEKGGEAHRLMAG</sequence>
<dbReference type="PIRSF" id="PIRSF016089">
    <property type="entry name" value="SPC22"/>
    <property type="match status" value="1"/>
</dbReference>
<dbReference type="AlphaFoldDB" id="A0A6J3M3E9"/>
<evidence type="ECO:0000256" key="7">
    <source>
        <dbReference type="ARBA" id="ARBA00023136"/>
    </source>
</evidence>